<dbReference type="PANTHER" id="PTHR43547:SF2">
    <property type="entry name" value="HYBRID SIGNAL TRANSDUCTION HISTIDINE KINASE C"/>
    <property type="match status" value="1"/>
</dbReference>
<feature type="transmembrane region" description="Helical" evidence="6">
    <location>
        <begin position="21"/>
        <end position="42"/>
    </location>
</feature>
<dbReference type="SUPFAM" id="SSF47384">
    <property type="entry name" value="Homodimeric domain of signal transducing histidine kinase"/>
    <property type="match status" value="1"/>
</dbReference>
<dbReference type="Gene3D" id="3.30.565.10">
    <property type="entry name" value="Histidine kinase-like ATPase, C-terminal domain"/>
    <property type="match status" value="1"/>
</dbReference>
<comment type="catalytic activity">
    <reaction evidence="1">
        <text>ATP + protein L-histidine = ADP + protein N-phospho-L-histidine.</text>
        <dbReference type="EC" id="2.7.13.3"/>
    </reaction>
</comment>
<dbReference type="InterPro" id="IPR003594">
    <property type="entry name" value="HATPase_dom"/>
</dbReference>
<keyword evidence="3" id="KW-0597">Phosphoprotein</keyword>
<evidence type="ECO:0000313" key="9">
    <source>
        <dbReference type="Proteomes" id="UP000176943"/>
    </source>
</evidence>
<dbReference type="Pfam" id="PF02518">
    <property type="entry name" value="HATPase_c"/>
    <property type="match status" value="1"/>
</dbReference>
<dbReference type="Proteomes" id="UP000176943">
    <property type="component" value="Unassembled WGS sequence"/>
</dbReference>
<dbReference type="CDD" id="cd00082">
    <property type="entry name" value="HisKA"/>
    <property type="match status" value="1"/>
</dbReference>
<dbReference type="InterPro" id="IPR003661">
    <property type="entry name" value="HisK_dim/P_dom"/>
</dbReference>
<evidence type="ECO:0000256" key="2">
    <source>
        <dbReference type="ARBA" id="ARBA00012438"/>
    </source>
</evidence>
<reference evidence="8 9" key="1">
    <citation type="journal article" date="2016" name="Nat. Commun.">
        <title>Thousands of microbial genomes shed light on interconnected biogeochemical processes in an aquifer system.</title>
        <authorList>
            <person name="Anantharaman K."/>
            <person name="Brown C.T."/>
            <person name="Hug L.A."/>
            <person name="Sharon I."/>
            <person name="Castelle C.J."/>
            <person name="Probst A.J."/>
            <person name="Thomas B.C."/>
            <person name="Singh A."/>
            <person name="Wilkins M.J."/>
            <person name="Karaoz U."/>
            <person name="Brodie E.L."/>
            <person name="Williams K.H."/>
            <person name="Hubbard S.S."/>
            <person name="Banfield J.F."/>
        </authorList>
    </citation>
    <scope>NUCLEOTIDE SEQUENCE [LARGE SCALE GENOMIC DNA]</scope>
</reference>
<proteinExistence type="predicted"/>
<feature type="domain" description="Histidine kinase" evidence="7">
    <location>
        <begin position="85"/>
        <end position="304"/>
    </location>
</feature>
<dbReference type="SMART" id="SM00387">
    <property type="entry name" value="HATPase_c"/>
    <property type="match status" value="1"/>
</dbReference>
<protein>
    <recommendedName>
        <fullName evidence="2">histidine kinase</fullName>
        <ecNumber evidence="2">2.7.13.3</ecNumber>
    </recommendedName>
</protein>
<dbReference type="AlphaFoldDB" id="A0A1F4Y1B1"/>
<keyword evidence="6" id="KW-0812">Transmembrane</keyword>
<evidence type="ECO:0000256" key="5">
    <source>
        <dbReference type="ARBA" id="ARBA00022777"/>
    </source>
</evidence>
<dbReference type="CDD" id="cd00075">
    <property type="entry name" value="HATPase"/>
    <property type="match status" value="1"/>
</dbReference>
<dbReference type="InterPro" id="IPR036890">
    <property type="entry name" value="HATPase_C_sf"/>
</dbReference>
<evidence type="ECO:0000256" key="4">
    <source>
        <dbReference type="ARBA" id="ARBA00022679"/>
    </source>
</evidence>
<keyword evidence="5" id="KW-0418">Kinase</keyword>
<evidence type="ECO:0000256" key="6">
    <source>
        <dbReference type="SAM" id="Phobius"/>
    </source>
</evidence>
<dbReference type="FunFam" id="3.30.565.10:FF:000006">
    <property type="entry name" value="Sensor histidine kinase WalK"/>
    <property type="match status" value="1"/>
</dbReference>
<feature type="transmembrane region" description="Helical" evidence="6">
    <location>
        <begin position="48"/>
        <end position="69"/>
    </location>
</feature>
<dbReference type="InterPro" id="IPR005467">
    <property type="entry name" value="His_kinase_dom"/>
</dbReference>
<dbReference type="EC" id="2.7.13.3" evidence="2"/>
<name>A0A1F4Y1B1_9BACT</name>
<evidence type="ECO:0000256" key="1">
    <source>
        <dbReference type="ARBA" id="ARBA00000085"/>
    </source>
</evidence>
<evidence type="ECO:0000256" key="3">
    <source>
        <dbReference type="ARBA" id="ARBA00022553"/>
    </source>
</evidence>
<sequence>MWAKYASKYREDLFFRTSVNIIALQVGFVLLTLAALFLALIFTRQSWLIFGAIIAAAALFGFIVTRAILKPAHETLRYQKRFISDVAHELRTPLSTIKTSSEVALIDEKLPRSTRKIFLETIEELGRVSEIINNLLSLENLTRPERMQFKSVDLAPLAEAVVKRNLPLARERSIRISMRKETGCVVWGNGAALEQIMDNLVKNALYYTPKGAQGTALVELRPSEDMVLFSVTDTGIGMSRDDLSHIFEPFYRADISRVRKVKKAGSGLGLTIVSEMVRAHGGKIRIQSQKRKGTEVSVYLPMGGAARHARSSAGIADSRIGGRTYSEASIDFTGEHPHAAKINDSRFTFGSVQMR</sequence>
<keyword evidence="6" id="KW-0472">Membrane</keyword>
<dbReference type="InterPro" id="IPR004358">
    <property type="entry name" value="Sig_transdc_His_kin-like_C"/>
</dbReference>
<dbReference type="InterPro" id="IPR036097">
    <property type="entry name" value="HisK_dim/P_sf"/>
</dbReference>
<dbReference type="SMART" id="SM00388">
    <property type="entry name" value="HisKA"/>
    <property type="match status" value="1"/>
</dbReference>
<keyword evidence="4" id="KW-0808">Transferase</keyword>
<dbReference type="SUPFAM" id="SSF55874">
    <property type="entry name" value="ATPase domain of HSP90 chaperone/DNA topoisomerase II/histidine kinase"/>
    <property type="match status" value="1"/>
</dbReference>
<keyword evidence="6" id="KW-1133">Transmembrane helix</keyword>
<gene>
    <name evidence="8" type="ORF">A3B33_00645</name>
</gene>
<evidence type="ECO:0000313" key="8">
    <source>
        <dbReference type="EMBL" id="OGC87113.1"/>
    </source>
</evidence>
<accession>A0A1F4Y1B1</accession>
<organism evidence="8 9">
    <name type="scientific">Candidatus Adlerbacteria bacterium RIFCSPLOWO2_01_FULL_54_16</name>
    <dbReference type="NCBI Taxonomy" id="1797244"/>
    <lineage>
        <taxon>Bacteria</taxon>
        <taxon>Candidatus Adleribacteriota</taxon>
    </lineage>
</organism>
<dbReference type="PRINTS" id="PR00344">
    <property type="entry name" value="BCTRLSENSOR"/>
</dbReference>
<evidence type="ECO:0000259" key="7">
    <source>
        <dbReference type="PROSITE" id="PS50109"/>
    </source>
</evidence>
<comment type="caution">
    <text evidence="8">The sequence shown here is derived from an EMBL/GenBank/DDBJ whole genome shotgun (WGS) entry which is preliminary data.</text>
</comment>
<dbReference type="GO" id="GO:0000155">
    <property type="term" value="F:phosphorelay sensor kinase activity"/>
    <property type="evidence" value="ECO:0007669"/>
    <property type="project" value="InterPro"/>
</dbReference>
<dbReference type="Pfam" id="PF00512">
    <property type="entry name" value="HisKA"/>
    <property type="match status" value="1"/>
</dbReference>
<dbReference type="EMBL" id="MEWY01000007">
    <property type="protein sequence ID" value="OGC87113.1"/>
    <property type="molecule type" value="Genomic_DNA"/>
</dbReference>
<dbReference type="PROSITE" id="PS50109">
    <property type="entry name" value="HIS_KIN"/>
    <property type="match status" value="1"/>
</dbReference>
<dbReference type="PANTHER" id="PTHR43547">
    <property type="entry name" value="TWO-COMPONENT HISTIDINE KINASE"/>
    <property type="match status" value="1"/>
</dbReference>
<dbReference type="Gene3D" id="1.10.287.130">
    <property type="match status" value="1"/>
</dbReference>